<proteinExistence type="predicted"/>
<evidence type="ECO:0000313" key="1">
    <source>
        <dbReference type="EMBL" id="NYD24980.1"/>
    </source>
</evidence>
<dbReference type="AlphaFoldDB" id="A0A7Y9J3C6"/>
<evidence type="ECO:0000313" key="2">
    <source>
        <dbReference type="Proteomes" id="UP000521922"/>
    </source>
</evidence>
<name>A0A7Y9J3C6_9ACTN</name>
<reference evidence="1 2" key="1">
    <citation type="submission" date="2020-07" db="EMBL/GenBank/DDBJ databases">
        <title>Sequencing the genomes of 1000 actinobacteria strains.</title>
        <authorList>
            <person name="Klenk H.-P."/>
        </authorList>
    </citation>
    <scope>NUCLEOTIDE SEQUENCE [LARGE SCALE GENOMIC DNA]</scope>
    <source>
        <strain evidence="1 2">DSM 7487</strain>
    </source>
</reference>
<gene>
    <name evidence="1" type="ORF">BJ968_004520</name>
</gene>
<protein>
    <submittedName>
        <fullName evidence="1">Uncharacterized protein</fullName>
    </submittedName>
</protein>
<dbReference type="Proteomes" id="UP000521922">
    <property type="component" value="Unassembled WGS sequence"/>
</dbReference>
<comment type="caution">
    <text evidence="1">The sequence shown here is derived from an EMBL/GenBank/DDBJ whole genome shotgun (WGS) entry which is preliminary data.</text>
</comment>
<accession>A0A7Y9J3C6</accession>
<organism evidence="1 2">
    <name type="scientific">Kineococcus aurantiacus</name>
    <dbReference type="NCBI Taxonomy" id="37633"/>
    <lineage>
        <taxon>Bacteria</taxon>
        <taxon>Bacillati</taxon>
        <taxon>Actinomycetota</taxon>
        <taxon>Actinomycetes</taxon>
        <taxon>Kineosporiales</taxon>
        <taxon>Kineosporiaceae</taxon>
        <taxon>Kineococcus</taxon>
    </lineage>
</organism>
<dbReference type="EMBL" id="JACCBB010000001">
    <property type="protein sequence ID" value="NYD24980.1"/>
    <property type="molecule type" value="Genomic_DNA"/>
</dbReference>
<sequence length="102" mass="10735">MAIYEGAHSAPSKQVLLQSMVDGARHDLDYLATRSASAETPGDTARAQAHLDAAQALLATETMTEARDGHGTVIAAAEYTAGVEGGYAMERFSYWDPTATCA</sequence>
<dbReference type="RefSeq" id="WP_179755734.1">
    <property type="nucleotide sequence ID" value="NZ_BAAAGN010000019.1"/>
</dbReference>
<keyword evidence="2" id="KW-1185">Reference proteome</keyword>